<comment type="function">
    <text evidence="4">Formation of pseudouridine at positions 38, 39 and 40 in the anticodon stem and loop of transfer RNAs.</text>
</comment>
<evidence type="ECO:0000313" key="9">
    <source>
        <dbReference type="EMBL" id="EAL8417206.1"/>
    </source>
</evidence>
<dbReference type="Proteomes" id="UP000333665">
    <property type="component" value="Unassembled WGS sequence"/>
</dbReference>
<dbReference type="Pfam" id="PF01416">
    <property type="entry name" value="PseudoU_synth_1"/>
    <property type="match status" value="2"/>
</dbReference>
<gene>
    <name evidence="4 9" type="primary">truA</name>
    <name evidence="9" type="ORF">DYF97_07490</name>
</gene>
<dbReference type="GO" id="GO:0160147">
    <property type="term" value="F:tRNA pseudouridine(38-40) synthase activity"/>
    <property type="evidence" value="ECO:0007669"/>
    <property type="project" value="UniProtKB-EC"/>
</dbReference>
<feature type="domain" description="Pseudouridine synthase I TruA alpha/beta" evidence="8">
    <location>
        <begin position="143"/>
        <end position="241"/>
    </location>
</feature>
<dbReference type="GO" id="GO:0031119">
    <property type="term" value="P:tRNA pseudouridine synthesis"/>
    <property type="evidence" value="ECO:0007669"/>
    <property type="project" value="UniProtKB-UniRule"/>
</dbReference>
<dbReference type="PIRSF" id="PIRSF001430">
    <property type="entry name" value="tRNA_psdUrid_synth"/>
    <property type="match status" value="1"/>
</dbReference>
<name>A0A3K5NE97_CAMCO</name>
<evidence type="ECO:0000256" key="6">
    <source>
        <dbReference type="PIRSR" id="PIRSR001430-2"/>
    </source>
</evidence>
<comment type="caution">
    <text evidence="9">The sequence shown here is derived from an EMBL/GenBank/DDBJ whole genome shotgun (WGS) entry which is preliminary data.</text>
</comment>
<dbReference type="EMBL" id="AACRQU010000018">
    <property type="protein sequence ID" value="EAL8417206.1"/>
    <property type="molecule type" value="Genomic_DNA"/>
</dbReference>
<protein>
    <recommendedName>
        <fullName evidence="4">tRNA pseudouridine synthase A</fullName>
        <ecNumber evidence="4">5.4.99.12</ecNumber>
    </recommendedName>
    <alternativeName>
        <fullName evidence="4">tRNA pseudouridine(38-40) synthase</fullName>
    </alternativeName>
    <alternativeName>
        <fullName evidence="4">tRNA pseudouridylate synthase I</fullName>
    </alternativeName>
    <alternativeName>
        <fullName evidence="4">tRNA-uridine isomerase I</fullName>
    </alternativeName>
</protein>
<dbReference type="GO" id="GO:0003723">
    <property type="term" value="F:RNA binding"/>
    <property type="evidence" value="ECO:0007669"/>
    <property type="project" value="InterPro"/>
</dbReference>
<evidence type="ECO:0000256" key="5">
    <source>
        <dbReference type="PIRSR" id="PIRSR001430-1"/>
    </source>
</evidence>
<feature type="active site" description="Nucleophile" evidence="4 5">
    <location>
        <position position="51"/>
    </location>
</feature>
<dbReference type="Gene3D" id="3.30.70.660">
    <property type="entry name" value="Pseudouridine synthase I, catalytic domain, C-terminal subdomain"/>
    <property type="match status" value="1"/>
</dbReference>
<dbReference type="CDD" id="cd02570">
    <property type="entry name" value="PseudoU_synth_EcTruA"/>
    <property type="match status" value="1"/>
</dbReference>
<evidence type="ECO:0000313" key="10">
    <source>
        <dbReference type="Proteomes" id="UP000333665"/>
    </source>
</evidence>
<dbReference type="HAMAP" id="MF_00171">
    <property type="entry name" value="TruA"/>
    <property type="match status" value="1"/>
</dbReference>
<dbReference type="InterPro" id="IPR020097">
    <property type="entry name" value="PsdUridine_synth_TruA_a/b_dom"/>
</dbReference>
<dbReference type="RefSeq" id="WP_100223735.1">
    <property type="nucleotide sequence ID" value="NZ_AANOQZ020000019.1"/>
</dbReference>
<sequence>MMKLKIIFSYDGSKFLGSATQPHKKSVQDALQDALSHLGIFSSVLMASRTDKGVHASYAVACVECGEHFRDLNYLKKQINKFSHPFIHVKNLKIMPSNFEVRYDVKSREYRYIFYHGAYNPFLASYVHFYPFIDVLKADLVLQNFVGIKDFKFFCKSGGDNKTTIREIFLAKAYSYKDFTIFRFKANGFLRAQIRLMVASVLKVLENKMSIEELKEQIEAKKQYNHFLAPPCGLYLSRISY</sequence>
<dbReference type="InterPro" id="IPR020103">
    <property type="entry name" value="PsdUridine_synth_cat_dom_sf"/>
</dbReference>
<comment type="subunit">
    <text evidence="4">Homodimer.</text>
</comment>
<dbReference type="Gene3D" id="3.30.70.580">
    <property type="entry name" value="Pseudouridine synthase I, catalytic domain, N-terminal subdomain"/>
    <property type="match status" value="1"/>
</dbReference>
<dbReference type="InterPro" id="IPR020095">
    <property type="entry name" value="PsdUridine_synth_TruA_C"/>
</dbReference>
<accession>A0A3K5NE97</accession>
<dbReference type="PANTHER" id="PTHR11142">
    <property type="entry name" value="PSEUDOURIDYLATE SYNTHASE"/>
    <property type="match status" value="1"/>
</dbReference>
<dbReference type="InterPro" id="IPR001406">
    <property type="entry name" value="PsdUridine_synth_TruA"/>
</dbReference>
<evidence type="ECO:0000256" key="3">
    <source>
        <dbReference type="ARBA" id="ARBA00023235"/>
    </source>
</evidence>
<comment type="similarity">
    <text evidence="1 4 7">Belongs to the tRNA pseudouridine synthase TruA family.</text>
</comment>
<feature type="binding site" evidence="4 6">
    <location>
        <position position="110"/>
    </location>
    <ligand>
        <name>substrate</name>
    </ligand>
</feature>
<organism evidence="9 10">
    <name type="scientific">Campylobacter coli</name>
    <dbReference type="NCBI Taxonomy" id="195"/>
    <lineage>
        <taxon>Bacteria</taxon>
        <taxon>Pseudomonadati</taxon>
        <taxon>Campylobacterota</taxon>
        <taxon>Epsilonproteobacteria</taxon>
        <taxon>Campylobacterales</taxon>
        <taxon>Campylobacteraceae</taxon>
        <taxon>Campylobacter</taxon>
    </lineage>
</organism>
<evidence type="ECO:0000256" key="1">
    <source>
        <dbReference type="ARBA" id="ARBA00009375"/>
    </source>
</evidence>
<evidence type="ECO:0000256" key="4">
    <source>
        <dbReference type="HAMAP-Rule" id="MF_00171"/>
    </source>
</evidence>
<evidence type="ECO:0000259" key="8">
    <source>
        <dbReference type="Pfam" id="PF01416"/>
    </source>
</evidence>
<comment type="caution">
    <text evidence="4">Lacks conserved residue(s) required for the propagation of feature annotation.</text>
</comment>
<dbReference type="SUPFAM" id="SSF55120">
    <property type="entry name" value="Pseudouridine synthase"/>
    <property type="match status" value="1"/>
</dbReference>
<dbReference type="PANTHER" id="PTHR11142:SF0">
    <property type="entry name" value="TRNA PSEUDOURIDINE SYNTHASE-LIKE 1"/>
    <property type="match status" value="1"/>
</dbReference>
<dbReference type="NCBIfam" id="TIGR00071">
    <property type="entry name" value="hisT_truA"/>
    <property type="match status" value="1"/>
</dbReference>
<feature type="domain" description="Pseudouridine synthase I TruA alpha/beta" evidence="8">
    <location>
        <begin position="7"/>
        <end position="104"/>
    </location>
</feature>
<comment type="catalytic activity">
    <reaction evidence="4 7">
        <text>uridine(38/39/40) in tRNA = pseudouridine(38/39/40) in tRNA</text>
        <dbReference type="Rhea" id="RHEA:22376"/>
        <dbReference type="Rhea" id="RHEA-COMP:10085"/>
        <dbReference type="Rhea" id="RHEA-COMP:10087"/>
        <dbReference type="ChEBI" id="CHEBI:65314"/>
        <dbReference type="ChEBI" id="CHEBI:65315"/>
        <dbReference type="EC" id="5.4.99.12"/>
    </reaction>
</comment>
<evidence type="ECO:0000256" key="2">
    <source>
        <dbReference type="ARBA" id="ARBA00022694"/>
    </source>
</evidence>
<keyword evidence="2 4" id="KW-0819">tRNA processing</keyword>
<proteinExistence type="inferred from homology"/>
<dbReference type="EC" id="5.4.99.12" evidence="4"/>
<dbReference type="AlphaFoldDB" id="A0A3K5NE97"/>
<keyword evidence="3 4" id="KW-0413">Isomerase</keyword>
<evidence type="ECO:0000256" key="7">
    <source>
        <dbReference type="RuleBase" id="RU003792"/>
    </source>
</evidence>
<dbReference type="InterPro" id="IPR020094">
    <property type="entry name" value="TruA/RsuA/RluB/E/F_N"/>
</dbReference>
<reference evidence="9 10" key="1">
    <citation type="submission" date="2018-08" db="EMBL/GenBank/DDBJ databases">
        <authorList>
            <consortium name="NARMS: The National Antimicrobial Resistance Monitoring System"/>
        </authorList>
    </citation>
    <scope>NUCLEOTIDE SEQUENCE [LARGE SCALE GENOMIC DNA]</scope>
    <source>
        <strain evidence="9 10">FSIS11812579</strain>
    </source>
</reference>